<organism evidence="7">
    <name type="scientific">Acidobacterium capsulatum</name>
    <dbReference type="NCBI Taxonomy" id="33075"/>
    <lineage>
        <taxon>Bacteria</taxon>
        <taxon>Pseudomonadati</taxon>
        <taxon>Acidobacteriota</taxon>
        <taxon>Terriglobia</taxon>
        <taxon>Terriglobales</taxon>
        <taxon>Acidobacteriaceae</taxon>
        <taxon>Acidobacterium</taxon>
    </lineage>
</organism>
<evidence type="ECO:0000256" key="1">
    <source>
        <dbReference type="ARBA" id="ARBA00004117"/>
    </source>
</evidence>
<dbReference type="EMBL" id="DTKL01000058">
    <property type="protein sequence ID" value="HGY94808.1"/>
    <property type="molecule type" value="Genomic_DNA"/>
</dbReference>
<protein>
    <recommendedName>
        <fullName evidence="4">Flagellar basal-body rod protein FlgF</fullName>
    </recommendedName>
</protein>
<evidence type="ECO:0000313" key="7">
    <source>
        <dbReference type="EMBL" id="HGY94808.1"/>
    </source>
</evidence>
<dbReference type="GO" id="GO:0071978">
    <property type="term" value="P:bacterial-type flagellum-dependent swarming motility"/>
    <property type="evidence" value="ECO:0007669"/>
    <property type="project" value="TreeGrafter"/>
</dbReference>
<sequence>MESGYYAALTGLLARSQALDSVASNLANAGTAGFRAQQDYFRDVLAGPRVNDSQLDQTVDNYGVLGGTMLDLAQGPIQATGNPLDLAIQGGGFFAVQTPNGVRFTRDGRLVRSIKGVLMTGDGDPVLNAKGKPIVLPTGQPVIGEDGSISVNGAIAGKIAVFQFAGARDLEAEGVGLYRPVGKAKPALATGFTLRQGALEGSNQDVIHGTMDLIFVQRQAQMMEKALSIFYNDFNKTATQDLPKV</sequence>
<proteinExistence type="inferred from homology"/>
<dbReference type="PANTHER" id="PTHR30435">
    <property type="entry name" value="FLAGELLAR PROTEIN"/>
    <property type="match status" value="1"/>
</dbReference>
<dbReference type="SUPFAM" id="SSF117143">
    <property type="entry name" value="Flagellar hook protein flgE"/>
    <property type="match status" value="1"/>
</dbReference>
<dbReference type="Pfam" id="PF00460">
    <property type="entry name" value="Flg_bb_rod"/>
    <property type="match status" value="1"/>
</dbReference>
<dbReference type="InterPro" id="IPR020013">
    <property type="entry name" value="Flagellar_FlgE/F/G"/>
</dbReference>
<evidence type="ECO:0000256" key="2">
    <source>
        <dbReference type="ARBA" id="ARBA00009677"/>
    </source>
</evidence>
<dbReference type="InterPro" id="IPR012836">
    <property type="entry name" value="FlgF"/>
</dbReference>
<feature type="domain" description="Flagellar basal body rod protein N-terminal" evidence="5">
    <location>
        <begin position="6"/>
        <end position="35"/>
    </location>
</feature>
<dbReference type="AlphaFoldDB" id="A0A7V4XTE0"/>
<comment type="subcellular location">
    <subcellularLocation>
        <location evidence="1 4">Bacterial flagellum basal body</location>
    </subcellularLocation>
</comment>
<evidence type="ECO:0000256" key="3">
    <source>
        <dbReference type="ARBA" id="ARBA00023143"/>
    </source>
</evidence>
<reference evidence="7" key="1">
    <citation type="journal article" date="2020" name="mSystems">
        <title>Genome- and Community-Level Interaction Insights into Carbon Utilization and Element Cycling Functions of Hydrothermarchaeota in Hydrothermal Sediment.</title>
        <authorList>
            <person name="Zhou Z."/>
            <person name="Liu Y."/>
            <person name="Xu W."/>
            <person name="Pan J."/>
            <person name="Luo Z.H."/>
            <person name="Li M."/>
        </authorList>
    </citation>
    <scope>NUCLEOTIDE SEQUENCE [LARGE SCALE GENOMIC DNA]</scope>
    <source>
        <strain evidence="7">SpSt-855</strain>
    </source>
</reference>
<evidence type="ECO:0000259" key="6">
    <source>
        <dbReference type="Pfam" id="PF22692"/>
    </source>
</evidence>
<keyword evidence="7" id="KW-0966">Cell projection</keyword>
<evidence type="ECO:0000259" key="5">
    <source>
        <dbReference type="Pfam" id="PF00460"/>
    </source>
</evidence>
<evidence type="ECO:0000256" key="4">
    <source>
        <dbReference type="RuleBase" id="RU362116"/>
    </source>
</evidence>
<comment type="caution">
    <text evidence="7">The sequence shown here is derived from an EMBL/GenBank/DDBJ whole genome shotgun (WGS) entry which is preliminary data.</text>
</comment>
<accession>A0A7V4XTE0</accession>
<keyword evidence="7" id="KW-0282">Flagellum</keyword>
<dbReference type="NCBIfam" id="TIGR03506">
    <property type="entry name" value="FlgEFG_subfam"/>
    <property type="match status" value="1"/>
</dbReference>
<comment type="similarity">
    <text evidence="2 4">Belongs to the flagella basal body rod proteins family.</text>
</comment>
<name>A0A7V4XTE0_9BACT</name>
<dbReference type="InterPro" id="IPR001444">
    <property type="entry name" value="Flag_bb_rod_N"/>
</dbReference>
<keyword evidence="3 4" id="KW-0975">Bacterial flagellum</keyword>
<dbReference type="Pfam" id="PF22692">
    <property type="entry name" value="LlgE_F_G_D1"/>
    <property type="match status" value="1"/>
</dbReference>
<dbReference type="InterPro" id="IPR053967">
    <property type="entry name" value="LlgE_F_G-like_D1"/>
</dbReference>
<keyword evidence="7" id="KW-0969">Cilium</keyword>
<comment type="subunit">
    <text evidence="4">The basal body constitutes a major portion of the flagellar organelle and consists of five rings (E,L,P,S, and M) mounted on a central rod. The rod consists of about 26 subunits of FlgG in the distal portion, and FlgB, FlgC and FlgF are thought to build up the proximal portion of the rod with about 6 subunits each.</text>
</comment>
<dbReference type="NCBIfam" id="TIGR02490">
    <property type="entry name" value="flgF"/>
    <property type="match status" value="1"/>
</dbReference>
<gene>
    <name evidence="7" type="primary">flgF</name>
    <name evidence="7" type="ORF">ENW50_09035</name>
</gene>
<dbReference type="GO" id="GO:0030694">
    <property type="term" value="C:bacterial-type flagellum basal body, rod"/>
    <property type="evidence" value="ECO:0007669"/>
    <property type="project" value="UniProtKB-UniRule"/>
</dbReference>
<feature type="domain" description="Flagellar hook protein FlgE/F/G-like D1" evidence="6">
    <location>
        <begin position="87"/>
        <end position="151"/>
    </location>
</feature>
<dbReference type="InterPro" id="IPR037925">
    <property type="entry name" value="FlgE/F/G-like"/>
</dbReference>
<dbReference type="PANTHER" id="PTHR30435:SF18">
    <property type="entry name" value="FLAGELLAR BASAL-BODY ROD PROTEIN FLGF"/>
    <property type="match status" value="1"/>
</dbReference>